<evidence type="ECO:0000256" key="1">
    <source>
        <dbReference type="ARBA" id="ARBA00004255"/>
    </source>
</evidence>
<keyword evidence="5 14" id="KW-0963">Cytoplasm</keyword>
<keyword evidence="4 14" id="KW-0813">Transport</keyword>
<evidence type="ECO:0000256" key="3">
    <source>
        <dbReference type="ARBA" id="ARBA00017024"/>
    </source>
</evidence>
<reference evidence="18" key="1">
    <citation type="journal article" date="2012" name="Proc. Natl. Acad. Sci. U.S.A.">
        <title>Antigenic diversity is generated by distinct evolutionary mechanisms in African trypanosome species.</title>
        <authorList>
            <person name="Jackson A.P."/>
            <person name="Berry A."/>
            <person name="Aslett M."/>
            <person name="Allison H.C."/>
            <person name="Burton P."/>
            <person name="Vavrova-Anderson J."/>
            <person name="Brown R."/>
            <person name="Browne H."/>
            <person name="Corton N."/>
            <person name="Hauser H."/>
            <person name="Gamble J."/>
            <person name="Gilderthorp R."/>
            <person name="Marcello L."/>
            <person name="McQuillan J."/>
            <person name="Otto T.D."/>
            <person name="Quail M.A."/>
            <person name="Sanders M.J."/>
            <person name="van Tonder A."/>
            <person name="Ginger M.L."/>
            <person name="Field M.C."/>
            <person name="Barry J.D."/>
            <person name="Hertz-Fowler C."/>
            <person name="Berriman M."/>
        </authorList>
    </citation>
    <scope>NUCLEOTIDE SEQUENCE</scope>
    <source>
        <strain evidence="18">IL3000</strain>
    </source>
</reference>
<dbReference type="PANTHER" id="PTHR10635:SF0">
    <property type="entry name" value="COATOMER SUBUNIT BETA"/>
    <property type="match status" value="1"/>
</dbReference>
<dbReference type="SUPFAM" id="SSF48371">
    <property type="entry name" value="ARM repeat"/>
    <property type="match status" value="1"/>
</dbReference>
<dbReference type="EMBL" id="HE575314">
    <property type="protein sequence ID" value="CCC89365.1"/>
    <property type="molecule type" value="Genomic_DNA"/>
</dbReference>
<dbReference type="InterPro" id="IPR029446">
    <property type="entry name" value="COPB1_appendage_platform_dom"/>
</dbReference>
<evidence type="ECO:0000256" key="11">
    <source>
        <dbReference type="ARBA" id="ARBA00023329"/>
    </source>
</evidence>
<evidence type="ECO:0000256" key="12">
    <source>
        <dbReference type="ARBA" id="ARBA00025536"/>
    </source>
</evidence>
<evidence type="ECO:0000256" key="8">
    <source>
        <dbReference type="ARBA" id="ARBA00022927"/>
    </source>
</evidence>
<dbReference type="Gene3D" id="1.25.10.10">
    <property type="entry name" value="Leucine-rich Repeat Variant"/>
    <property type="match status" value="1"/>
</dbReference>
<evidence type="ECO:0000313" key="18">
    <source>
        <dbReference type="EMBL" id="CCC89365.1"/>
    </source>
</evidence>
<evidence type="ECO:0000256" key="2">
    <source>
        <dbReference type="ARBA" id="ARBA00011775"/>
    </source>
</evidence>
<evidence type="ECO:0000256" key="4">
    <source>
        <dbReference type="ARBA" id="ARBA00022448"/>
    </source>
</evidence>
<dbReference type="VEuPathDB" id="TriTrypDB:TcIL3000_1_1330"/>
<evidence type="ECO:0000256" key="9">
    <source>
        <dbReference type="ARBA" id="ARBA00023034"/>
    </source>
</evidence>
<evidence type="ECO:0000259" key="16">
    <source>
        <dbReference type="Pfam" id="PF07718"/>
    </source>
</evidence>
<dbReference type="GO" id="GO:0005198">
    <property type="term" value="F:structural molecule activity"/>
    <property type="evidence" value="ECO:0007669"/>
    <property type="project" value="InterPro"/>
</dbReference>
<evidence type="ECO:0000259" key="17">
    <source>
        <dbReference type="Pfam" id="PF14806"/>
    </source>
</evidence>
<gene>
    <name evidence="18" type="ORF">TCIL3000_1_1330</name>
</gene>
<dbReference type="GO" id="GO:0006888">
    <property type="term" value="P:endoplasmic reticulum to Golgi vesicle-mediated transport"/>
    <property type="evidence" value="ECO:0007669"/>
    <property type="project" value="TreeGrafter"/>
</dbReference>
<dbReference type="InterPro" id="IPR011989">
    <property type="entry name" value="ARM-like"/>
</dbReference>
<keyword evidence="7 14" id="KW-0931">ER-Golgi transport</keyword>
<proteinExistence type="predicted"/>
<feature type="domain" description="Clathrin/coatomer adaptor adaptin-like N-terminal" evidence="15">
    <location>
        <begin position="21"/>
        <end position="479"/>
    </location>
</feature>
<dbReference type="GO" id="GO:0006891">
    <property type="term" value="P:intra-Golgi vesicle-mediated transport"/>
    <property type="evidence" value="ECO:0007669"/>
    <property type="project" value="TreeGrafter"/>
</dbReference>
<organism evidence="18">
    <name type="scientific">Trypanosoma congolense (strain IL3000)</name>
    <dbReference type="NCBI Taxonomy" id="1068625"/>
    <lineage>
        <taxon>Eukaryota</taxon>
        <taxon>Discoba</taxon>
        <taxon>Euglenozoa</taxon>
        <taxon>Kinetoplastea</taxon>
        <taxon>Metakinetoplastina</taxon>
        <taxon>Trypanosomatida</taxon>
        <taxon>Trypanosomatidae</taxon>
        <taxon>Trypanosoma</taxon>
        <taxon>Nannomonas</taxon>
    </lineage>
</organism>
<feature type="domain" description="Coatomer beta subunit appendage platform" evidence="17">
    <location>
        <begin position="831"/>
        <end position="971"/>
    </location>
</feature>
<dbReference type="PIRSF" id="PIRSF005727">
    <property type="entry name" value="Coatomer_beta_subunit"/>
    <property type="match status" value="1"/>
</dbReference>
<evidence type="ECO:0000256" key="6">
    <source>
        <dbReference type="ARBA" id="ARBA00022737"/>
    </source>
</evidence>
<dbReference type="GO" id="GO:0030126">
    <property type="term" value="C:COPI vesicle coat"/>
    <property type="evidence" value="ECO:0007669"/>
    <property type="project" value="InterPro"/>
</dbReference>
<keyword evidence="11 14" id="KW-0968">Cytoplasmic vesicle</keyword>
<keyword evidence="8 14" id="KW-0653">Protein transport</keyword>
<dbReference type="GO" id="GO:0000139">
    <property type="term" value="C:Golgi membrane"/>
    <property type="evidence" value="ECO:0007669"/>
    <property type="project" value="UniProtKB-SubCell"/>
</dbReference>
<dbReference type="PANTHER" id="PTHR10635">
    <property type="entry name" value="COATOMER SUBUNIT BETA"/>
    <property type="match status" value="1"/>
</dbReference>
<accession>G0UJ15</accession>
<keyword evidence="10 14" id="KW-0472">Membrane</keyword>
<dbReference type="GO" id="GO:0006886">
    <property type="term" value="P:intracellular protein transport"/>
    <property type="evidence" value="ECO:0007669"/>
    <property type="project" value="InterPro"/>
</dbReference>
<evidence type="ECO:0000259" key="15">
    <source>
        <dbReference type="Pfam" id="PF01602"/>
    </source>
</evidence>
<comment type="function">
    <text evidence="12 14">The coatomer is a cytosolic protein complex that binds to dilysine motifs and reversibly associates with Golgi non-clathrin-coated vesicles, which further mediate biosynthetic protein transport from the ER, via the Golgi up to the trans Golgi network. Coatomer complex is required for budding from Golgi membranes, and is essential for the retrograde Golgi-to-ER transport of dilysine-tagged proteins.</text>
</comment>
<name>G0UJ15_TRYCI</name>
<dbReference type="AlphaFoldDB" id="G0UJ15"/>
<dbReference type="InterPro" id="IPR016024">
    <property type="entry name" value="ARM-type_fold"/>
</dbReference>
<dbReference type="Pfam" id="PF14806">
    <property type="entry name" value="Coatomer_b_Cpla"/>
    <property type="match status" value="1"/>
</dbReference>
<dbReference type="InterPro" id="IPR002553">
    <property type="entry name" value="Clathrin/coatomer_adapt-like_N"/>
</dbReference>
<keyword evidence="9 14" id="KW-0333">Golgi apparatus</keyword>
<dbReference type="FunFam" id="1.25.10.10:FF:000444">
    <property type="entry name" value="Coatomer subunit beta"/>
    <property type="match status" value="1"/>
</dbReference>
<comment type="subcellular location">
    <subcellularLocation>
        <location evidence="14">Cytoplasm</location>
    </subcellularLocation>
    <subcellularLocation>
        <location evidence="1 14">Golgi apparatus membrane</location>
        <topology evidence="1 14">Peripheral membrane protein</topology>
        <orientation evidence="1 14">Cytoplasmic side</orientation>
    </subcellularLocation>
    <subcellularLocation>
        <location evidence="14">Cytoplasmic vesicle</location>
        <location evidence="14">COPI-coated vesicle membrane</location>
        <topology evidence="14">Peripheral membrane protein</topology>
        <orientation evidence="14">Cytoplasmic side</orientation>
    </subcellularLocation>
</comment>
<keyword evidence="6" id="KW-0677">Repeat</keyword>
<comment type="subunit">
    <text evidence="2 14">Oligomeric complex that consists of at least the alpha, beta, beta', gamma, delta, epsilon and zeta subunits.</text>
</comment>
<dbReference type="InterPro" id="IPR011710">
    <property type="entry name" value="Coatomer_bsu_C"/>
</dbReference>
<evidence type="ECO:0000256" key="14">
    <source>
        <dbReference type="PIRNR" id="PIRNR005727"/>
    </source>
</evidence>
<evidence type="ECO:0000256" key="5">
    <source>
        <dbReference type="ARBA" id="ARBA00022490"/>
    </source>
</evidence>
<evidence type="ECO:0000256" key="10">
    <source>
        <dbReference type="ARBA" id="ARBA00023136"/>
    </source>
</evidence>
<protein>
    <recommendedName>
        <fullName evidence="3 14">Coatomer subunit beta</fullName>
    </recommendedName>
    <alternativeName>
        <fullName evidence="13 14">Beta-coat protein</fullName>
    </alternativeName>
</protein>
<sequence length="980" mass="108530">MESYSEGFCSLLVGLTDLSPNPKELKDALERGGMSERAAALETLIRLHVNGEPQNHMIMTVIKYITPLDDHWIKKLVLYFWEVVDKTDSNGKLLSEMILICSFLREDLQHPNEYIRGLALRFLCKVKEVELVEPLISSIVQNLTHRITYVRRNAALAVHRIYKRFPELLPDAPELMEKFVCEENDVSACRNGFDMLVECAPERAVRFLTKLRSSKYMESVGPALQMSIVDFARHMIRSNPCDKGKYVTILFSILQSSNPAVRYQCASTLLSLSSSPTAIRQAALTFIDLLKTHTDSSVRLIVVDQLDAMRGRFSNILQDSLLDIMSALGNGTTEIRKRIIALAVELVSSKNNEVFLHAVKKELARSMNEGDVADQESLAEYRKLLTTAVRTAVRRQPHMAAAVLPLMMGYICDLSSGSEGVICFVREVLQVQPSLRAETLKQLSTSLPLIHSPVVVRTALWLFGTHASSPEEVLQVLALLGQCMKPLPLVAPAKPAVASGANSMDKKQMPATQAVTKVREDGTYVTSYVPVSTSTAEGSGADALEDSSGLRSLIINGNYFVAAALARTLAKLIIRLHNQQSSTINEDIRRNAQNEALTLLDGIISYGTSANALCLLDHDSHEQIQLARLNVTNPQSPILAAFVEESSMALSVAEKDTSGSFTASAKEDGSGFGEGDGSGKGKQVALHSVDAPLMFTQLMEEKESLLELEVVDDLGCAIANESIDKTEEFLKKLERTVPLSGFCDEIYCEAYTTVHRFDVSIDWYLANCTSHTLRDVTIELAPLGNMKLCERPQVFTLQPHGSIRLRTSLKVSSTEAGIIYASVVYDGPNNERSCVVLNDIRIDIMDYIIPTACSTEEFREKWGKFSWETTLAVNTDKTDLREYVEFVMRETNMCLLEPYPEVDEDELLGLSPTEEEDDYSYVSCSMYARTVFGEDALANVSIERDAHGKIGGVVRIRSNVQSIAYGIGERLSALERGVKL</sequence>
<evidence type="ECO:0000256" key="7">
    <source>
        <dbReference type="ARBA" id="ARBA00022892"/>
    </source>
</evidence>
<dbReference type="Pfam" id="PF01602">
    <property type="entry name" value="Adaptin_N"/>
    <property type="match status" value="1"/>
</dbReference>
<evidence type="ECO:0000256" key="13">
    <source>
        <dbReference type="ARBA" id="ARBA00030841"/>
    </source>
</evidence>
<feature type="domain" description="Coatomer beta subunit C-terminal" evidence="16">
    <location>
        <begin position="689"/>
        <end position="827"/>
    </location>
</feature>
<dbReference type="InterPro" id="IPR016460">
    <property type="entry name" value="COPB1"/>
</dbReference>
<dbReference type="Pfam" id="PF07718">
    <property type="entry name" value="Coatamer_beta_C"/>
    <property type="match status" value="1"/>
</dbReference>